<dbReference type="RefSeq" id="WP_130097675.1">
    <property type="nucleotide sequence ID" value="NZ_RCYA01000004.1"/>
</dbReference>
<sequence>MKYRLLSVLFLGMSFSATANDSLYEWTHTAPTATRDTMLTCNADLISGNKLTTLPGTAYLEGTGEQILYAILPTSKPGEHLLASFNAWGFTPFGQVLSREQFRNWGLNHLGRSNLVHGEVSDYTFVDLTPQEGFSEIKPKDALRIYGCQNQTERPAWTRDKSAQKYFDGLVY</sequence>
<comment type="caution">
    <text evidence="2">The sequence shown here is derived from an EMBL/GenBank/DDBJ whole genome shotgun (WGS) entry which is preliminary data.</text>
</comment>
<accession>A0ABY0HUN2</accession>
<dbReference type="EMBL" id="RCYA01000004">
    <property type="protein sequence ID" value="RYT43714.1"/>
    <property type="molecule type" value="Genomic_DNA"/>
</dbReference>
<keyword evidence="1" id="KW-0732">Signal</keyword>
<dbReference type="Proteomes" id="UP000292985">
    <property type="component" value="Unassembled WGS sequence"/>
</dbReference>
<feature type="signal peptide" evidence="1">
    <location>
        <begin position="1"/>
        <end position="19"/>
    </location>
</feature>
<name>A0ABY0HUN2_CITAM</name>
<protein>
    <submittedName>
        <fullName evidence="2">Uncharacterized protein</fullName>
    </submittedName>
</protein>
<reference evidence="2 3" key="1">
    <citation type="journal article" date="2019" name="Science, e1252229">
        <title>Invertible promoters mediate bacterial phase variation, antibiotic resistance, and host adaptation in the gut.</title>
        <authorList>
            <person name="Jiang X."/>
            <person name="Hall A.B."/>
            <person name="Arthur T.D."/>
            <person name="Plichta D.R."/>
            <person name="Covington C.T."/>
            <person name="Poyet M."/>
            <person name="Crothers J."/>
            <person name="Moses P.L."/>
            <person name="Tolonen A.C."/>
            <person name="Vlamakis H."/>
            <person name="Alm E.J."/>
            <person name="Xavier R.J."/>
        </authorList>
    </citation>
    <scope>NUCLEOTIDE SEQUENCE [LARGE SCALE GENOMIC DNA]</scope>
    <source>
        <strain evidence="3">ca_0067</strain>
    </source>
</reference>
<proteinExistence type="predicted"/>
<feature type="chain" id="PRO_5046248976" evidence="1">
    <location>
        <begin position="20"/>
        <end position="172"/>
    </location>
</feature>
<keyword evidence="3" id="KW-1185">Reference proteome</keyword>
<gene>
    <name evidence="2" type="ORF">EAJ18_11595</name>
</gene>
<organism evidence="2 3">
    <name type="scientific">Citrobacter amalonaticus</name>
    <dbReference type="NCBI Taxonomy" id="35703"/>
    <lineage>
        <taxon>Bacteria</taxon>
        <taxon>Pseudomonadati</taxon>
        <taxon>Pseudomonadota</taxon>
        <taxon>Gammaproteobacteria</taxon>
        <taxon>Enterobacterales</taxon>
        <taxon>Enterobacteriaceae</taxon>
        <taxon>Citrobacter</taxon>
    </lineage>
</organism>
<evidence type="ECO:0000313" key="3">
    <source>
        <dbReference type="Proteomes" id="UP000292985"/>
    </source>
</evidence>
<evidence type="ECO:0000256" key="1">
    <source>
        <dbReference type="SAM" id="SignalP"/>
    </source>
</evidence>
<evidence type="ECO:0000313" key="2">
    <source>
        <dbReference type="EMBL" id="RYT43714.1"/>
    </source>
</evidence>